<dbReference type="InterPro" id="IPR051603">
    <property type="entry name" value="Zinc-ADH_QOR/CCCR"/>
</dbReference>
<dbReference type="PANTHER" id="PTHR44154">
    <property type="entry name" value="QUINONE OXIDOREDUCTASE"/>
    <property type="match status" value="1"/>
</dbReference>
<feature type="non-terminal residue" evidence="3">
    <location>
        <position position="1"/>
    </location>
</feature>
<evidence type="ECO:0000313" key="3">
    <source>
        <dbReference type="EMBL" id="GAG02642.1"/>
    </source>
</evidence>
<dbReference type="SMART" id="SM00829">
    <property type="entry name" value="PKS_ER"/>
    <property type="match status" value="1"/>
</dbReference>
<dbReference type="InterPro" id="IPR036291">
    <property type="entry name" value="NAD(P)-bd_dom_sf"/>
</dbReference>
<dbReference type="InterPro" id="IPR020843">
    <property type="entry name" value="ER"/>
</dbReference>
<dbReference type="PANTHER" id="PTHR44154:SF1">
    <property type="entry name" value="QUINONE OXIDOREDUCTASE"/>
    <property type="match status" value="1"/>
</dbReference>
<reference evidence="3" key="1">
    <citation type="journal article" date="2014" name="Front. Microbiol.">
        <title>High frequency of phylogenetically diverse reductive dehalogenase-homologous genes in deep subseafloor sedimentary metagenomes.</title>
        <authorList>
            <person name="Kawai M."/>
            <person name="Futagami T."/>
            <person name="Toyoda A."/>
            <person name="Takaki Y."/>
            <person name="Nishi S."/>
            <person name="Hori S."/>
            <person name="Arai W."/>
            <person name="Tsubouchi T."/>
            <person name="Morono Y."/>
            <person name="Uchiyama I."/>
            <person name="Ito T."/>
            <person name="Fujiyama A."/>
            <person name="Inagaki F."/>
            <person name="Takami H."/>
        </authorList>
    </citation>
    <scope>NUCLEOTIDE SEQUENCE</scope>
    <source>
        <strain evidence="3">Expedition CK06-06</strain>
    </source>
</reference>
<evidence type="ECO:0000259" key="2">
    <source>
        <dbReference type="SMART" id="SM00829"/>
    </source>
</evidence>
<sequence>EYVKVPARNAIPIPGDLNFDEAAAVPLVFLTAWHMLVTRANLRPGETVLIHSAGSGIGSAGIQIAKLLGARIITTASTKEKLDKAIELGADHVINYIKEDFSARAREITKRRGVDVVFEHTGSSTFEKSILSLAVNGRLVTCGATTGYDTNIDIRFIFVKHLSILGSYMSGMGELLEVLKFFETGRLKPVIDCNFPLKDAADAQLYMTERRQFGKIIINPE</sequence>
<accession>X0UTV7</accession>
<name>X0UTV7_9ZZZZ</name>
<keyword evidence="1" id="KW-0521">NADP</keyword>
<comment type="caution">
    <text evidence="3">The sequence shown here is derived from an EMBL/GenBank/DDBJ whole genome shotgun (WGS) entry which is preliminary data.</text>
</comment>
<evidence type="ECO:0000256" key="1">
    <source>
        <dbReference type="ARBA" id="ARBA00022857"/>
    </source>
</evidence>
<dbReference type="Gene3D" id="3.90.180.10">
    <property type="entry name" value="Medium-chain alcohol dehydrogenases, catalytic domain"/>
    <property type="match status" value="1"/>
</dbReference>
<proteinExistence type="predicted"/>
<dbReference type="EMBL" id="BARS01021355">
    <property type="protein sequence ID" value="GAG02642.1"/>
    <property type="molecule type" value="Genomic_DNA"/>
</dbReference>
<organism evidence="3">
    <name type="scientific">marine sediment metagenome</name>
    <dbReference type="NCBI Taxonomy" id="412755"/>
    <lineage>
        <taxon>unclassified sequences</taxon>
        <taxon>metagenomes</taxon>
        <taxon>ecological metagenomes</taxon>
    </lineage>
</organism>
<feature type="domain" description="Enoyl reductase (ER)" evidence="2">
    <location>
        <begin position="1"/>
        <end position="218"/>
    </location>
</feature>
<dbReference type="InterPro" id="IPR013149">
    <property type="entry name" value="ADH-like_C"/>
</dbReference>
<dbReference type="GO" id="GO:0016491">
    <property type="term" value="F:oxidoreductase activity"/>
    <property type="evidence" value="ECO:0007669"/>
    <property type="project" value="InterPro"/>
</dbReference>
<dbReference type="Pfam" id="PF00107">
    <property type="entry name" value="ADH_zinc_N"/>
    <property type="match status" value="1"/>
</dbReference>
<dbReference type="AlphaFoldDB" id="X0UTV7"/>
<dbReference type="SUPFAM" id="SSF51735">
    <property type="entry name" value="NAD(P)-binding Rossmann-fold domains"/>
    <property type="match status" value="1"/>
</dbReference>
<protein>
    <recommendedName>
        <fullName evidence="2">Enoyl reductase (ER) domain-containing protein</fullName>
    </recommendedName>
</protein>
<gene>
    <name evidence="3" type="ORF">S01H1_34306</name>
</gene>